<sequence length="259" mass="27174">MSESARSGEPFEEVWPVEHHGEAAEPRSVDGAASSEHRIAGTGTGTVQLGGRSVLWTAGALGALLAMGATAALGVVLSDSTPPRSERKTPNRTGLPITGAAALRVDLLLERAGRSRALPGSSAARAGLTDESAVTSSADGRGGGSRLGPPGETSVPSVRVVREFYRLLRAEPASAVRLLSVSMTEAQRADIVRSWRALRSIRSDEISVTTSGRVVSTVAARDATGTRIALRYSFAVDDGADPRIPRVRLDAARFRDPER</sequence>
<evidence type="ECO:0000313" key="3">
    <source>
        <dbReference type="EMBL" id="SFD63488.1"/>
    </source>
</evidence>
<dbReference type="EMBL" id="FOMZ01000001">
    <property type="protein sequence ID" value="SFD63488.1"/>
    <property type="molecule type" value="Genomic_DNA"/>
</dbReference>
<keyword evidence="2" id="KW-0472">Membrane</keyword>
<keyword evidence="2" id="KW-0812">Transmembrane</keyword>
<feature type="region of interest" description="Disordered" evidence="1">
    <location>
        <begin position="119"/>
        <end position="154"/>
    </location>
</feature>
<name>A0A1I1U1K0_9ACTN</name>
<reference evidence="4" key="1">
    <citation type="submission" date="2016-10" db="EMBL/GenBank/DDBJ databases">
        <authorList>
            <person name="Varghese N."/>
            <person name="Submissions S."/>
        </authorList>
    </citation>
    <scope>NUCLEOTIDE SEQUENCE [LARGE SCALE GENOMIC DNA]</scope>
    <source>
        <strain evidence="4">DSM 45004</strain>
    </source>
</reference>
<gene>
    <name evidence="3" type="ORF">SAMN04487819_101450</name>
</gene>
<feature type="region of interest" description="Disordered" evidence="1">
    <location>
        <begin position="1"/>
        <end position="35"/>
    </location>
</feature>
<feature type="transmembrane region" description="Helical" evidence="2">
    <location>
        <begin position="54"/>
        <end position="77"/>
    </location>
</feature>
<accession>A0A1I1U1K0</accession>
<keyword evidence="4" id="KW-1185">Reference proteome</keyword>
<dbReference type="Proteomes" id="UP000198716">
    <property type="component" value="Unassembled WGS sequence"/>
</dbReference>
<feature type="compositionally biased region" description="Basic and acidic residues" evidence="1">
    <location>
        <begin position="16"/>
        <end position="28"/>
    </location>
</feature>
<keyword evidence="2" id="KW-1133">Transmembrane helix</keyword>
<dbReference type="RefSeq" id="WP_092922932.1">
    <property type="nucleotide sequence ID" value="NZ_FOMZ01000001.1"/>
</dbReference>
<organism evidence="3 4">
    <name type="scientific">Actinopolyspora alba</name>
    <dbReference type="NCBI Taxonomy" id="673379"/>
    <lineage>
        <taxon>Bacteria</taxon>
        <taxon>Bacillati</taxon>
        <taxon>Actinomycetota</taxon>
        <taxon>Actinomycetes</taxon>
        <taxon>Actinopolysporales</taxon>
        <taxon>Actinopolysporaceae</taxon>
        <taxon>Actinopolyspora</taxon>
        <taxon>Actinopolyspora alba group</taxon>
    </lineage>
</organism>
<protein>
    <submittedName>
        <fullName evidence="3">Uncharacterized protein</fullName>
    </submittedName>
</protein>
<dbReference type="AlphaFoldDB" id="A0A1I1U1K0"/>
<evidence type="ECO:0000256" key="2">
    <source>
        <dbReference type="SAM" id="Phobius"/>
    </source>
</evidence>
<evidence type="ECO:0000256" key="1">
    <source>
        <dbReference type="SAM" id="MobiDB-lite"/>
    </source>
</evidence>
<proteinExistence type="predicted"/>
<evidence type="ECO:0000313" key="4">
    <source>
        <dbReference type="Proteomes" id="UP000198716"/>
    </source>
</evidence>